<evidence type="ECO:0000313" key="2">
    <source>
        <dbReference type="Proteomes" id="UP000016929"/>
    </source>
</evidence>
<dbReference type="EMBL" id="KB726307">
    <property type="protein sequence ID" value="EMT71033.1"/>
    <property type="molecule type" value="Genomic_DNA"/>
</dbReference>
<gene>
    <name evidence="1" type="ORF">FOC4_g10009512</name>
</gene>
<dbReference type="HOGENOM" id="CLU_1970626_0_0_1"/>
<dbReference type="OrthoDB" id="425534at2759"/>
<proteinExistence type="predicted"/>
<sequence length="127" mass="13820">MDFAQTPLVNQSKRFGAKMKSLLGPLLLGASRLATATNGADSLVARAESSLKWEPCKLDLPDAAKELLKAGDCATIEVPLDYTDKKSDKTVELQLIRYNATKEPFKGSVLWNPGGPIFFPFVYGDIS</sequence>
<dbReference type="Proteomes" id="UP000016929">
    <property type="component" value="Unassembled WGS sequence"/>
</dbReference>
<reference evidence="2" key="2">
    <citation type="journal article" date="2014" name="PLoS ONE">
        <title>Genome and Transcriptome Analysis of the Fungal Pathogen Fusarium oxysporum f. sp. cubense Causing Banana Vascular Wilt Disease.</title>
        <authorList>
            <person name="Guo L."/>
            <person name="Han L."/>
            <person name="Yang L."/>
            <person name="Zeng H."/>
            <person name="Fan D."/>
            <person name="Zhu Y."/>
            <person name="Feng Y."/>
            <person name="Wang G."/>
            <person name="Peng C."/>
            <person name="Jiang X."/>
            <person name="Zhou D."/>
            <person name="Ni P."/>
            <person name="Liang C."/>
            <person name="Liu L."/>
            <person name="Wang J."/>
            <person name="Mao C."/>
            <person name="Fang X."/>
            <person name="Peng M."/>
            <person name="Huang J."/>
        </authorList>
    </citation>
    <scope>NUCLEOTIDE SEQUENCE [LARGE SCALE GENOMIC DNA]</scope>
    <source>
        <strain evidence="2">race 4</strain>
    </source>
</reference>
<reference evidence="2" key="1">
    <citation type="submission" date="2012-09" db="EMBL/GenBank/DDBJ databases">
        <title>Genome sequencing and comparative transcriptomics of race 1 and race 4 of banana pathogen: Fusarium oxysporum f. sp. cubense.</title>
        <authorList>
            <person name="Fang X."/>
            <person name="Huang J."/>
        </authorList>
    </citation>
    <scope>NUCLEOTIDE SEQUENCE [LARGE SCALE GENOMIC DNA]</scope>
    <source>
        <strain evidence="2">race 4</strain>
    </source>
</reference>
<organism evidence="1 2">
    <name type="scientific">Fusarium oxysporum f. sp. cubense (strain race 4)</name>
    <name type="common">Panama disease fungus</name>
    <dbReference type="NCBI Taxonomy" id="2502994"/>
    <lineage>
        <taxon>Eukaryota</taxon>
        <taxon>Fungi</taxon>
        <taxon>Dikarya</taxon>
        <taxon>Ascomycota</taxon>
        <taxon>Pezizomycotina</taxon>
        <taxon>Sordariomycetes</taxon>
        <taxon>Hypocreomycetidae</taxon>
        <taxon>Hypocreales</taxon>
        <taxon>Nectriaceae</taxon>
        <taxon>Fusarium</taxon>
        <taxon>Fusarium oxysporum species complex</taxon>
    </lineage>
</organism>
<evidence type="ECO:0000313" key="1">
    <source>
        <dbReference type="EMBL" id="EMT71033.1"/>
    </source>
</evidence>
<accession>N1RWP3</accession>
<name>N1RWP3_FUSC4</name>
<keyword evidence="2" id="KW-1185">Reference proteome</keyword>
<dbReference type="STRING" id="1229665.N1RWP3"/>
<protein>
    <submittedName>
        <fullName evidence="1">Uncharacterized protein</fullName>
    </submittedName>
</protein>
<dbReference type="AlphaFoldDB" id="N1RWP3"/>